<accession>A0A0F6W4X7</accession>
<keyword evidence="6" id="KW-0378">Hydrolase</keyword>
<dbReference type="Pfam" id="PF18135">
    <property type="entry name" value="Type_ISP_C"/>
    <property type="match status" value="1"/>
</dbReference>
<dbReference type="SUPFAM" id="SSF53335">
    <property type="entry name" value="S-adenosyl-L-methionine-dependent methyltransferases"/>
    <property type="match status" value="1"/>
</dbReference>
<keyword evidence="7" id="KW-1185">Reference proteome</keyword>
<dbReference type="RefSeq" id="WP_053234827.1">
    <property type="nucleotide sequence ID" value="NZ_CP011125.1"/>
</dbReference>
<dbReference type="Proteomes" id="UP000034883">
    <property type="component" value="Chromosome"/>
</dbReference>
<gene>
    <name evidence="6" type="ORF">DB32_004736</name>
</gene>
<dbReference type="STRING" id="927083.DB32_004736"/>
<dbReference type="Gene3D" id="3.40.50.150">
    <property type="entry name" value="Vaccinia Virus protein VP39"/>
    <property type="match status" value="1"/>
</dbReference>
<dbReference type="KEGG" id="samy:DB32_004736"/>
<keyword evidence="6" id="KW-0547">Nucleotide-binding</keyword>
<dbReference type="InterPro" id="IPR041635">
    <property type="entry name" value="Type_ISP_LLaBIII_C"/>
</dbReference>
<evidence type="ECO:0000256" key="2">
    <source>
        <dbReference type="ARBA" id="ARBA00022603"/>
    </source>
</evidence>
<dbReference type="GO" id="GO:0004386">
    <property type="term" value="F:helicase activity"/>
    <property type="evidence" value="ECO:0007669"/>
    <property type="project" value="UniProtKB-KW"/>
</dbReference>
<keyword evidence="6" id="KW-0067">ATP-binding</keyword>
<dbReference type="AlphaFoldDB" id="A0A0F6W4X7"/>
<keyword evidence="6" id="KW-0347">Helicase</keyword>
<dbReference type="OrthoDB" id="9804086at2"/>
<evidence type="ECO:0000256" key="4">
    <source>
        <dbReference type="ARBA" id="ARBA00047942"/>
    </source>
</evidence>
<dbReference type="GO" id="GO:0009007">
    <property type="term" value="F:site-specific DNA-methyltransferase (adenine-specific) activity"/>
    <property type="evidence" value="ECO:0007669"/>
    <property type="project" value="UniProtKB-EC"/>
</dbReference>
<name>A0A0F6W4X7_9BACT</name>
<organism evidence="6 7">
    <name type="scientific">Sandaracinus amylolyticus</name>
    <dbReference type="NCBI Taxonomy" id="927083"/>
    <lineage>
        <taxon>Bacteria</taxon>
        <taxon>Pseudomonadati</taxon>
        <taxon>Myxococcota</taxon>
        <taxon>Polyangia</taxon>
        <taxon>Polyangiales</taxon>
        <taxon>Sandaracinaceae</taxon>
        <taxon>Sandaracinus</taxon>
    </lineage>
</organism>
<evidence type="ECO:0000256" key="1">
    <source>
        <dbReference type="ARBA" id="ARBA00011900"/>
    </source>
</evidence>
<comment type="catalytic activity">
    <reaction evidence="4">
        <text>a 2'-deoxyadenosine in DNA + S-adenosyl-L-methionine = an N(6)-methyl-2'-deoxyadenosine in DNA + S-adenosyl-L-homocysteine + H(+)</text>
        <dbReference type="Rhea" id="RHEA:15197"/>
        <dbReference type="Rhea" id="RHEA-COMP:12418"/>
        <dbReference type="Rhea" id="RHEA-COMP:12419"/>
        <dbReference type="ChEBI" id="CHEBI:15378"/>
        <dbReference type="ChEBI" id="CHEBI:57856"/>
        <dbReference type="ChEBI" id="CHEBI:59789"/>
        <dbReference type="ChEBI" id="CHEBI:90615"/>
        <dbReference type="ChEBI" id="CHEBI:90616"/>
        <dbReference type="EC" id="2.1.1.72"/>
    </reaction>
</comment>
<reference evidence="6 7" key="1">
    <citation type="submission" date="2015-03" db="EMBL/GenBank/DDBJ databases">
        <title>Genome assembly of Sandaracinus amylolyticus DSM 53668.</title>
        <authorList>
            <person name="Sharma G."/>
            <person name="Subramanian S."/>
        </authorList>
    </citation>
    <scope>NUCLEOTIDE SEQUENCE [LARGE SCALE GENOMIC DNA]</scope>
    <source>
        <strain evidence="6 7">DSM 53668</strain>
    </source>
</reference>
<dbReference type="PANTHER" id="PTHR33841:SF1">
    <property type="entry name" value="DNA METHYLTRANSFERASE A"/>
    <property type="match status" value="1"/>
</dbReference>
<proteinExistence type="predicted"/>
<evidence type="ECO:0000313" key="6">
    <source>
        <dbReference type="EMBL" id="AKF07587.1"/>
    </source>
</evidence>
<protein>
    <recommendedName>
        <fullName evidence="1">site-specific DNA-methyltransferase (adenine-specific)</fullName>
        <ecNumber evidence="1">2.1.1.72</ecNumber>
    </recommendedName>
</protein>
<dbReference type="PANTHER" id="PTHR33841">
    <property type="entry name" value="DNA METHYLTRANSFERASE YEEA-RELATED"/>
    <property type="match status" value="1"/>
</dbReference>
<dbReference type="InterPro" id="IPR029063">
    <property type="entry name" value="SAM-dependent_MTases_sf"/>
</dbReference>
<feature type="domain" description="Type ISP restriction-modification enzyme LLaBIII C-terminal specificity" evidence="5">
    <location>
        <begin position="340"/>
        <end position="615"/>
    </location>
</feature>
<evidence type="ECO:0000259" key="5">
    <source>
        <dbReference type="Pfam" id="PF18135"/>
    </source>
</evidence>
<dbReference type="EMBL" id="CP011125">
    <property type="protein sequence ID" value="AKF07587.1"/>
    <property type="molecule type" value="Genomic_DNA"/>
</dbReference>
<keyword evidence="2" id="KW-0489">Methyltransferase</keyword>
<dbReference type="InterPro" id="IPR050953">
    <property type="entry name" value="N4_N6_ade-DNA_methylase"/>
</dbReference>
<keyword evidence="3" id="KW-0808">Transferase</keyword>
<dbReference type="GO" id="GO:0032259">
    <property type="term" value="P:methylation"/>
    <property type="evidence" value="ECO:0007669"/>
    <property type="project" value="UniProtKB-KW"/>
</dbReference>
<dbReference type="PRINTS" id="PR00507">
    <property type="entry name" value="N12N6MTFRASE"/>
</dbReference>
<sequence>MRLVERVEASARERDATLDRETARTRGVVHTPAAIARFVAHAADLALREHLARPDGIASDDVVLVDPATGPGVFLAALIEHGIASRARPRACVGLDVDGDAISRADAIVGAAARDLEWPLRLAQGDALASLAPVRELEDDDVVRVVVGNPPWAARSANRDARLTEALLDDFRRDDTGAPLAERKIGVLSDDYVRFVRWSVELVRRARRGGVIALVTNASFLDGPVHRAMRAALARWLDRIDVIDLGGSSLIARARGIDDENVFGVRPSVAITIGVRAPVRRGATALRIARVEGTRDEKLDALSRRALRWESHDPTGTWRLARGGPAPATYRTWPSLDAWMPFHREGLQTNRDELVIARDRDALLASLETFARGGARRATPHWDPERARLVARELLRDPDPHVRRIAYRPFDERVALVHPALCHRPRPELARALDASGLALISARKDRGQLPWACFGAARVLPDNCWLSTRSSCRARAFPLCDPEGAPNLDRDLARRAEDASGAALDARTFATWALAWMASQPYRDRCDDALRTDYPRIPAPRDGTELARIARLGEAIVRALIEPATPLAITVHEAPPGRARVLEDEGTIERGGARWIEGVPPRALRLVIGHHGALACIGDDPAAILGALDAAARAVDEASRAIAELDVLHDA</sequence>
<dbReference type="EC" id="2.1.1.72" evidence="1"/>
<evidence type="ECO:0000256" key="3">
    <source>
        <dbReference type="ARBA" id="ARBA00022679"/>
    </source>
</evidence>
<evidence type="ECO:0000313" key="7">
    <source>
        <dbReference type="Proteomes" id="UP000034883"/>
    </source>
</evidence>